<keyword evidence="1" id="KW-0812">Transmembrane</keyword>
<keyword evidence="2" id="KW-0328">Glycosyltransferase</keyword>
<keyword evidence="1" id="KW-1133">Transmembrane helix</keyword>
<reference evidence="2" key="2">
    <citation type="submission" date="2020-06" db="EMBL/GenBank/DDBJ databases">
        <title>Helianthus annuus Genome sequencing and assembly Release 2.</title>
        <authorList>
            <person name="Gouzy J."/>
            <person name="Langlade N."/>
            <person name="Munos S."/>
        </authorList>
    </citation>
    <scope>NUCLEOTIDE SEQUENCE</scope>
    <source>
        <tissue evidence="2">Leaves</tissue>
    </source>
</reference>
<comment type="caution">
    <text evidence="2">The sequence shown here is derived from an EMBL/GenBank/DDBJ whole genome shotgun (WGS) entry which is preliminary data.</text>
</comment>
<evidence type="ECO:0000256" key="1">
    <source>
        <dbReference type="SAM" id="Phobius"/>
    </source>
</evidence>
<keyword evidence="1" id="KW-0472">Membrane</keyword>
<dbReference type="EC" id="2.4.2.24" evidence="2"/>
<dbReference type="AlphaFoldDB" id="A0A9K3EBX9"/>
<sequence length="133" mass="14959">MKFQLLQQQSTGSSVTKSPANIFWTILHSICCLISILLGFRFSSLIFFLLSPTSSTILTTPPFAANITQTLSFTTTALLNNSVVTSRVIVGRHGIRVRPWPHPDPQEVMRAHRIIQTVQHEQRVQYGVKTLEL</sequence>
<reference evidence="2" key="1">
    <citation type="journal article" date="2017" name="Nature">
        <title>The sunflower genome provides insights into oil metabolism, flowering and Asterid evolution.</title>
        <authorList>
            <person name="Badouin H."/>
            <person name="Gouzy J."/>
            <person name="Grassa C.J."/>
            <person name="Murat F."/>
            <person name="Staton S.E."/>
            <person name="Cottret L."/>
            <person name="Lelandais-Briere C."/>
            <person name="Owens G.L."/>
            <person name="Carrere S."/>
            <person name="Mayjonade B."/>
            <person name="Legrand L."/>
            <person name="Gill N."/>
            <person name="Kane N.C."/>
            <person name="Bowers J.E."/>
            <person name="Hubner S."/>
            <person name="Bellec A."/>
            <person name="Berard A."/>
            <person name="Berges H."/>
            <person name="Blanchet N."/>
            <person name="Boniface M.C."/>
            <person name="Brunel D."/>
            <person name="Catrice O."/>
            <person name="Chaidir N."/>
            <person name="Claudel C."/>
            <person name="Donnadieu C."/>
            <person name="Faraut T."/>
            <person name="Fievet G."/>
            <person name="Helmstetter N."/>
            <person name="King M."/>
            <person name="Knapp S.J."/>
            <person name="Lai Z."/>
            <person name="Le Paslier M.C."/>
            <person name="Lippi Y."/>
            <person name="Lorenzon L."/>
            <person name="Mandel J.R."/>
            <person name="Marage G."/>
            <person name="Marchand G."/>
            <person name="Marquand E."/>
            <person name="Bret-Mestries E."/>
            <person name="Morien E."/>
            <person name="Nambeesan S."/>
            <person name="Nguyen T."/>
            <person name="Pegot-Espagnet P."/>
            <person name="Pouilly N."/>
            <person name="Raftis F."/>
            <person name="Sallet E."/>
            <person name="Schiex T."/>
            <person name="Thomas J."/>
            <person name="Vandecasteele C."/>
            <person name="Vares D."/>
            <person name="Vear F."/>
            <person name="Vautrin S."/>
            <person name="Crespi M."/>
            <person name="Mangin B."/>
            <person name="Burke J.M."/>
            <person name="Salse J."/>
            <person name="Munos S."/>
            <person name="Vincourt P."/>
            <person name="Rieseberg L.H."/>
            <person name="Langlade N.B."/>
        </authorList>
    </citation>
    <scope>NUCLEOTIDE SEQUENCE</scope>
    <source>
        <tissue evidence="2">Leaves</tissue>
    </source>
</reference>
<organism evidence="2 3">
    <name type="scientific">Helianthus annuus</name>
    <name type="common">Common sunflower</name>
    <dbReference type="NCBI Taxonomy" id="4232"/>
    <lineage>
        <taxon>Eukaryota</taxon>
        <taxon>Viridiplantae</taxon>
        <taxon>Streptophyta</taxon>
        <taxon>Embryophyta</taxon>
        <taxon>Tracheophyta</taxon>
        <taxon>Spermatophyta</taxon>
        <taxon>Magnoliopsida</taxon>
        <taxon>eudicotyledons</taxon>
        <taxon>Gunneridae</taxon>
        <taxon>Pentapetalae</taxon>
        <taxon>asterids</taxon>
        <taxon>campanulids</taxon>
        <taxon>Asterales</taxon>
        <taxon>Asteraceae</taxon>
        <taxon>Asteroideae</taxon>
        <taxon>Heliantheae alliance</taxon>
        <taxon>Heliantheae</taxon>
        <taxon>Helianthus</taxon>
    </lineage>
</organism>
<accession>A0A9K3EBX9</accession>
<feature type="transmembrane region" description="Helical" evidence="1">
    <location>
        <begin position="21"/>
        <end position="50"/>
    </location>
</feature>
<dbReference type="EMBL" id="MNCJ02000329">
    <property type="protein sequence ID" value="KAF5769686.1"/>
    <property type="molecule type" value="Genomic_DNA"/>
</dbReference>
<name>A0A9K3EBX9_HELAN</name>
<evidence type="ECO:0000313" key="3">
    <source>
        <dbReference type="Proteomes" id="UP000215914"/>
    </source>
</evidence>
<protein>
    <submittedName>
        <fullName evidence="2">1,4-beta-D-xylan synthase</fullName>
        <ecNumber evidence="2">2.4.2.24</ecNumber>
    </submittedName>
</protein>
<gene>
    <name evidence="2" type="ORF">HanXRQr2_Chr14g0651131</name>
</gene>
<keyword evidence="2" id="KW-0808">Transferase</keyword>
<dbReference type="Proteomes" id="UP000215914">
    <property type="component" value="Unassembled WGS sequence"/>
</dbReference>
<evidence type="ECO:0000313" key="2">
    <source>
        <dbReference type="EMBL" id="KAF5769686.1"/>
    </source>
</evidence>
<dbReference type="GO" id="GO:0047517">
    <property type="term" value="F:1,4-beta-D-xylan synthase activity"/>
    <property type="evidence" value="ECO:0007669"/>
    <property type="project" value="UniProtKB-EC"/>
</dbReference>
<dbReference type="Gramene" id="mRNA:HanXRQr2_Chr14g0651131">
    <property type="protein sequence ID" value="CDS:HanXRQr2_Chr14g0651131.1"/>
    <property type="gene ID" value="HanXRQr2_Chr14g0651131"/>
</dbReference>
<keyword evidence="3" id="KW-1185">Reference proteome</keyword>
<proteinExistence type="predicted"/>